<keyword evidence="3 5" id="KW-0808">Transferase</keyword>
<dbReference type="CDD" id="cd08646">
    <property type="entry name" value="FMT_core_Met-tRNA-FMT_N"/>
    <property type="match status" value="1"/>
</dbReference>
<dbReference type="InterPro" id="IPR011034">
    <property type="entry name" value="Formyl_transferase-like_C_sf"/>
</dbReference>
<dbReference type="InterPro" id="IPR005794">
    <property type="entry name" value="Fmt"/>
</dbReference>
<name>G5GH62_9FIRM</name>
<dbReference type="CDD" id="cd08704">
    <property type="entry name" value="Met_tRNA_FMT_C"/>
    <property type="match status" value="1"/>
</dbReference>
<evidence type="ECO:0000256" key="2">
    <source>
        <dbReference type="ARBA" id="ARBA00012261"/>
    </source>
</evidence>
<evidence type="ECO:0000259" key="6">
    <source>
        <dbReference type="Pfam" id="PF00551"/>
    </source>
</evidence>
<dbReference type="PANTHER" id="PTHR11138:SF5">
    <property type="entry name" value="METHIONYL-TRNA FORMYLTRANSFERASE, MITOCHONDRIAL"/>
    <property type="match status" value="1"/>
</dbReference>
<evidence type="ECO:0000313" key="8">
    <source>
        <dbReference type="EMBL" id="EHI55859.1"/>
    </source>
</evidence>
<comment type="similarity">
    <text evidence="1 5">Belongs to the Fmt family.</text>
</comment>
<gene>
    <name evidence="5" type="primary">fmt</name>
    <name evidence="8" type="ORF">HMPREF9333_00902</name>
</gene>
<keyword evidence="4 5" id="KW-0648">Protein biosynthesis</keyword>
<feature type="domain" description="Formyl transferase N-terminal" evidence="6">
    <location>
        <begin position="1"/>
        <end position="179"/>
    </location>
</feature>
<evidence type="ECO:0000256" key="4">
    <source>
        <dbReference type="ARBA" id="ARBA00022917"/>
    </source>
</evidence>
<dbReference type="HAMAP" id="MF_00182">
    <property type="entry name" value="Formyl_trans"/>
    <property type="match status" value="1"/>
</dbReference>
<dbReference type="InterPro" id="IPR002376">
    <property type="entry name" value="Formyl_transf_N"/>
</dbReference>
<accession>G5GH62</accession>
<dbReference type="InterPro" id="IPR036477">
    <property type="entry name" value="Formyl_transf_N_sf"/>
</dbReference>
<dbReference type="AlphaFoldDB" id="G5GH62"/>
<sequence>MKVVFMGTPDFALEALKAVIRDGYEVAAVVTGEDKPRGRGHELTFTPVKEEALKHSIEVLQPEDLKGDEIFDKLKSLNADVFIVAAYGRLLPKRILDIPPYGCINIHASLLPAYRGPAPIQWAIIDGIEKTGITTMLMNEGLDTGDILKKYEVVIDKKETAGRLFERLACLGAEAIIDTLNDLRSGSLKPVKQEESGSSYAKMIKKQNGIIDFSQPAAYIERLIRGLNPWPSAYTWLDKKTLKIWSADICDSEFNSLNGFNELQHGSLICIGERLYTVCSDGFLEILSLQLEGKKRMDTASFLRGYTIKKMLFESP</sequence>
<comment type="function">
    <text evidence="5">Attaches a formyl group to the free amino group of methionyl-tRNA(fMet). The formyl group appears to play a dual role in the initiator identity of N-formylmethionyl-tRNA by promoting its recognition by IF2 and preventing the misappropriation of this tRNA by the elongation apparatus.</text>
</comment>
<dbReference type="PROSITE" id="PS00373">
    <property type="entry name" value="GART"/>
    <property type="match status" value="1"/>
</dbReference>
<dbReference type="InterPro" id="IPR041711">
    <property type="entry name" value="Met-tRNA-FMT_N"/>
</dbReference>
<dbReference type="SUPFAM" id="SSF50486">
    <property type="entry name" value="FMT C-terminal domain-like"/>
    <property type="match status" value="1"/>
</dbReference>
<dbReference type="SUPFAM" id="SSF53328">
    <property type="entry name" value="Formyltransferase"/>
    <property type="match status" value="1"/>
</dbReference>
<dbReference type="EMBL" id="ACZL01000015">
    <property type="protein sequence ID" value="EHI55859.1"/>
    <property type="molecule type" value="Genomic_DNA"/>
</dbReference>
<evidence type="ECO:0000313" key="9">
    <source>
        <dbReference type="Proteomes" id="UP000003011"/>
    </source>
</evidence>
<keyword evidence="9" id="KW-1185">Reference proteome</keyword>
<dbReference type="PATRIC" id="fig|679200.3.peg.952"/>
<dbReference type="Gene3D" id="3.40.50.12230">
    <property type="match status" value="1"/>
</dbReference>
<dbReference type="OrthoDB" id="9802815at2"/>
<protein>
    <recommendedName>
        <fullName evidence="2 5">Methionyl-tRNA formyltransferase</fullName>
        <ecNumber evidence="2 5">2.1.2.9</ecNumber>
    </recommendedName>
</protein>
<dbReference type="InterPro" id="IPR044135">
    <property type="entry name" value="Met-tRNA-FMT_C"/>
</dbReference>
<dbReference type="InterPro" id="IPR001555">
    <property type="entry name" value="GART_AS"/>
</dbReference>
<feature type="binding site" evidence="5">
    <location>
        <begin position="109"/>
        <end position="112"/>
    </location>
    <ligand>
        <name>(6S)-5,6,7,8-tetrahydrofolate</name>
        <dbReference type="ChEBI" id="CHEBI:57453"/>
    </ligand>
</feature>
<dbReference type="GO" id="GO:0005829">
    <property type="term" value="C:cytosol"/>
    <property type="evidence" value="ECO:0007669"/>
    <property type="project" value="TreeGrafter"/>
</dbReference>
<dbReference type="eggNOG" id="COG0223">
    <property type="taxonomic scope" value="Bacteria"/>
</dbReference>
<dbReference type="RefSeq" id="WP_005540202.1">
    <property type="nucleotide sequence ID" value="NZ_JH378831.1"/>
</dbReference>
<proteinExistence type="inferred from homology"/>
<evidence type="ECO:0000256" key="1">
    <source>
        <dbReference type="ARBA" id="ARBA00010699"/>
    </source>
</evidence>
<evidence type="ECO:0000256" key="3">
    <source>
        <dbReference type="ARBA" id="ARBA00022679"/>
    </source>
</evidence>
<dbReference type="InterPro" id="IPR005793">
    <property type="entry name" value="Formyl_trans_C"/>
</dbReference>
<dbReference type="GO" id="GO:0004479">
    <property type="term" value="F:methionyl-tRNA formyltransferase activity"/>
    <property type="evidence" value="ECO:0007669"/>
    <property type="project" value="UniProtKB-UniRule"/>
</dbReference>
<dbReference type="FunFam" id="3.40.50.12230:FF:000001">
    <property type="entry name" value="Methionyl-tRNA formyltransferase"/>
    <property type="match status" value="1"/>
</dbReference>
<dbReference type="Pfam" id="PF00551">
    <property type="entry name" value="Formyl_trans_N"/>
    <property type="match status" value="1"/>
</dbReference>
<dbReference type="PANTHER" id="PTHR11138">
    <property type="entry name" value="METHIONYL-TRNA FORMYLTRANSFERASE"/>
    <property type="match status" value="1"/>
</dbReference>
<comment type="caution">
    <text evidence="8">The sequence shown here is derived from an EMBL/GenBank/DDBJ whole genome shotgun (WGS) entry which is preliminary data.</text>
</comment>
<reference evidence="8 9" key="1">
    <citation type="submission" date="2011-08" db="EMBL/GenBank/DDBJ databases">
        <title>The Genome Sequence of Johnsonella ignava ATCC 51276.</title>
        <authorList>
            <consortium name="The Broad Institute Genome Sequencing Platform"/>
            <person name="Earl A."/>
            <person name="Ward D."/>
            <person name="Feldgarden M."/>
            <person name="Gevers D."/>
            <person name="Izard J."/>
            <person name="Blanton J.M."/>
            <person name="Baranova O.V."/>
            <person name="Dewhirst F.E."/>
            <person name="Young S.K."/>
            <person name="Zeng Q."/>
            <person name="Gargeya S."/>
            <person name="Fitzgerald M."/>
            <person name="Haas B."/>
            <person name="Abouelleil A."/>
            <person name="Alvarado L."/>
            <person name="Arachchi H.M."/>
            <person name="Berlin A."/>
            <person name="Brown A."/>
            <person name="Chapman S.B."/>
            <person name="Chen Z."/>
            <person name="Dunbar C."/>
            <person name="Freedman E."/>
            <person name="Gearin G."/>
            <person name="Gellesch M."/>
            <person name="Goldberg J."/>
            <person name="Griggs A."/>
            <person name="Gujja S."/>
            <person name="Heiman D."/>
            <person name="Howarth C."/>
            <person name="Larson L."/>
            <person name="Lui A."/>
            <person name="MacDonald P.J.P."/>
            <person name="Montmayeur A."/>
            <person name="Murphy C."/>
            <person name="Neiman D."/>
            <person name="Pearson M."/>
            <person name="Priest M."/>
            <person name="Roberts A."/>
            <person name="Saif S."/>
            <person name="Shea T."/>
            <person name="Shenoy N."/>
            <person name="Sisk P."/>
            <person name="Stolte C."/>
            <person name="Sykes S."/>
            <person name="Wortman J."/>
            <person name="Nusbaum C."/>
            <person name="Birren B."/>
        </authorList>
    </citation>
    <scope>NUCLEOTIDE SEQUENCE [LARGE SCALE GENOMIC DNA]</scope>
    <source>
        <strain evidence="8 9">ATCC 51276</strain>
    </source>
</reference>
<dbReference type="EC" id="2.1.2.9" evidence="2 5"/>
<evidence type="ECO:0000259" key="7">
    <source>
        <dbReference type="Pfam" id="PF02911"/>
    </source>
</evidence>
<organism evidence="8 9">
    <name type="scientific">Johnsonella ignava ATCC 51276</name>
    <dbReference type="NCBI Taxonomy" id="679200"/>
    <lineage>
        <taxon>Bacteria</taxon>
        <taxon>Bacillati</taxon>
        <taxon>Bacillota</taxon>
        <taxon>Clostridia</taxon>
        <taxon>Lachnospirales</taxon>
        <taxon>Lachnospiraceae</taxon>
        <taxon>Johnsonella</taxon>
    </lineage>
</organism>
<evidence type="ECO:0000256" key="5">
    <source>
        <dbReference type="HAMAP-Rule" id="MF_00182"/>
    </source>
</evidence>
<dbReference type="Pfam" id="PF02911">
    <property type="entry name" value="Formyl_trans_C"/>
    <property type="match status" value="1"/>
</dbReference>
<dbReference type="STRING" id="679200.HMPREF9333_00902"/>
<comment type="catalytic activity">
    <reaction evidence="5">
        <text>L-methionyl-tRNA(fMet) + (6R)-10-formyltetrahydrofolate = N-formyl-L-methionyl-tRNA(fMet) + (6S)-5,6,7,8-tetrahydrofolate + H(+)</text>
        <dbReference type="Rhea" id="RHEA:24380"/>
        <dbReference type="Rhea" id="RHEA-COMP:9952"/>
        <dbReference type="Rhea" id="RHEA-COMP:9953"/>
        <dbReference type="ChEBI" id="CHEBI:15378"/>
        <dbReference type="ChEBI" id="CHEBI:57453"/>
        <dbReference type="ChEBI" id="CHEBI:78530"/>
        <dbReference type="ChEBI" id="CHEBI:78844"/>
        <dbReference type="ChEBI" id="CHEBI:195366"/>
        <dbReference type="EC" id="2.1.2.9"/>
    </reaction>
</comment>
<dbReference type="Proteomes" id="UP000003011">
    <property type="component" value="Unassembled WGS sequence"/>
</dbReference>
<dbReference type="NCBIfam" id="TIGR00460">
    <property type="entry name" value="fmt"/>
    <property type="match status" value="1"/>
</dbReference>
<feature type="domain" description="Formyl transferase C-terminal" evidence="7">
    <location>
        <begin position="204"/>
        <end position="306"/>
    </location>
</feature>
<dbReference type="HOGENOM" id="CLU_033347_1_1_9"/>